<accession>N1X107</accession>
<dbReference type="InterPro" id="IPR014464">
    <property type="entry name" value="CvfB_fam"/>
</dbReference>
<dbReference type="PANTHER" id="PTHR37296:SF1">
    <property type="entry name" value="CONSERVED VIRULENCE FACTOR B"/>
    <property type="match status" value="1"/>
</dbReference>
<gene>
    <name evidence="4" type="ORF">pgond44_04320</name>
</gene>
<organism evidence="4 5">
    <name type="scientific">Psychroflexus gondwanensis ACAM 44</name>
    <dbReference type="NCBI Taxonomy" id="1189619"/>
    <lineage>
        <taxon>Bacteria</taxon>
        <taxon>Pseudomonadati</taxon>
        <taxon>Bacteroidota</taxon>
        <taxon>Flavobacteriia</taxon>
        <taxon>Flavobacteriales</taxon>
        <taxon>Flavobacteriaceae</taxon>
        <taxon>Psychroflexus</taxon>
    </lineage>
</organism>
<dbReference type="PANTHER" id="PTHR37296">
    <property type="entry name" value="CONSERVED VIRULENCE FACTOR B"/>
    <property type="match status" value="1"/>
</dbReference>
<proteinExistence type="inferred from homology"/>
<dbReference type="RefSeq" id="WP_003437081.1">
    <property type="nucleotide sequence ID" value="NZ_APLF01000004.1"/>
</dbReference>
<feature type="domain" description="Conserved virulence factor B-like winged helix" evidence="3">
    <location>
        <begin position="219"/>
        <end position="273"/>
    </location>
</feature>
<dbReference type="EMBL" id="APLF01000004">
    <property type="protein sequence ID" value="EMY81738.1"/>
    <property type="molecule type" value="Genomic_DNA"/>
</dbReference>
<dbReference type="InterPro" id="IPR040764">
    <property type="entry name" value="CvfB_WH"/>
</dbReference>
<evidence type="ECO:0000259" key="2">
    <source>
        <dbReference type="Pfam" id="PF13509"/>
    </source>
</evidence>
<dbReference type="InterPro" id="IPR036388">
    <property type="entry name" value="WH-like_DNA-bd_sf"/>
</dbReference>
<keyword evidence="5" id="KW-1185">Reference proteome</keyword>
<evidence type="ECO:0000259" key="3">
    <source>
        <dbReference type="Pfam" id="PF17783"/>
    </source>
</evidence>
<dbReference type="AlphaFoldDB" id="N1X107"/>
<comment type="caution">
    <text evidence="4">The sequence shown here is derived from an EMBL/GenBank/DDBJ whole genome shotgun (WGS) entry which is preliminary data.</text>
</comment>
<evidence type="ECO:0000313" key="5">
    <source>
        <dbReference type="Proteomes" id="UP000012317"/>
    </source>
</evidence>
<dbReference type="PIRSF" id="PIRSF012524">
    <property type="entry name" value="YitL_S1"/>
    <property type="match status" value="1"/>
</dbReference>
<dbReference type="eggNOG" id="COG2996">
    <property type="taxonomic scope" value="Bacteria"/>
</dbReference>
<dbReference type="STRING" id="1189619.pgond44_04320"/>
<evidence type="ECO:0000256" key="1">
    <source>
        <dbReference type="PIRNR" id="PIRNR012524"/>
    </source>
</evidence>
<dbReference type="PATRIC" id="fig|1189619.4.peg.899"/>
<dbReference type="Gene3D" id="2.40.50.140">
    <property type="entry name" value="Nucleic acid-binding proteins"/>
    <property type="match status" value="2"/>
</dbReference>
<name>N1X107_9FLAO</name>
<protein>
    <submittedName>
        <fullName evidence="4">rRNA binding two S1 rRNA binding domains, putative</fullName>
    </submittedName>
</protein>
<dbReference type="Gene3D" id="1.10.10.10">
    <property type="entry name" value="Winged helix-like DNA-binding domain superfamily/Winged helix DNA-binding domain"/>
    <property type="match status" value="1"/>
</dbReference>
<reference evidence="4 5" key="1">
    <citation type="journal article" date="2014" name="Genome Biol. Evol.">
        <title>Extensive gene acquisition in the extremely psychrophilic bacterial species Psychroflexus torquis and the link to sea-ice ecosystem specialism.</title>
        <authorList>
            <person name="Feng S."/>
            <person name="Powell S.M."/>
            <person name="Wilson R."/>
            <person name="Bowman J.P."/>
        </authorList>
    </citation>
    <scope>NUCLEOTIDE SEQUENCE [LARGE SCALE GENOMIC DNA]</scope>
    <source>
        <strain evidence="4 5">ACAM 44</strain>
    </source>
</reference>
<evidence type="ECO:0000313" key="4">
    <source>
        <dbReference type="EMBL" id="EMY81738.1"/>
    </source>
</evidence>
<dbReference type="InterPro" id="IPR039566">
    <property type="entry name" value="CvfB_S1_st"/>
</dbReference>
<dbReference type="Pfam" id="PF13509">
    <property type="entry name" value="S1_2"/>
    <property type="match status" value="1"/>
</dbReference>
<dbReference type="InterPro" id="IPR012340">
    <property type="entry name" value="NA-bd_OB-fold"/>
</dbReference>
<sequence>MLDLGVKHTLTIDRDTPPGLFLIQDSTEEEVLLPNKYKPEQFEIGNQLEVFVYLDFDERPVATTLEPKVMLDEFAFLKCVDSNDFGAFLDWGLEKHLFVPHIEQAYRMVEGEHYLIFCYLDEQTNRLVASSRVNKFVDNSILTVEHFDEVDLIVTNPTDMGYNVIINEIHSGLLYKDEVFQELKTGDKLKGIIKKIRPDNKIDVSLQRPGYRGIEPNADKVMEVLQATEDGFLPLHDKSNPEQIYNTVHLSKKAFKKAIGTLYKNRQITIENGVGIYIKKEII</sequence>
<dbReference type="Pfam" id="PF17783">
    <property type="entry name" value="WHD_CvfB"/>
    <property type="match status" value="1"/>
</dbReference>
<feature type="domain" description="Conserved virulence factor B first S1" evidence="2">
    <location>
        <begin position="4"/>
        <end position="64"/>
    </location>
</feature>
<dbReference type="Proteomes" id="UP000012317">
    <property type="component" value="Unassembled WGS sequence"/>
</dbReference>
<comment type="similarity">
    <text evidence="1">Belongs to the CvfB family.</text>
</comment>